<evidence type="ECO:0000313" key="1">
    <source>
        <dbReference type="EMBL" id="MQY48222.1"/>
    </source>
</evidence>
<dbReference type="AlphaFoldDB" id="A0A6A8AAJ4"/>
<dbReference type="Proteomes" id="UP000435138">
    <property type="component" value="Unassembled WGS sequence"/>
</dbReference>
<comment type="caution">
    <text evidence="1">The sequence shown here is derived from an EMBL/GenBank/DDBJ whole genome shotgun (WGS) entry which is preliminary data.</text>
</comment>
<gene>
    <name evidence="1" type="ORF">GAO09_19495</name>
</gene>
<protein>
    <submittedName>
        <fullName evidence="1">Uncharacterized protein</fullName>
    </submittedName>
</protein>
<organism evidence="1 2">
    <name type="scientific">Endobacterium cereale</name>
    <dbReference type="NCBI Taxonomy" id="2663029"/>
    <lineage>
        <taxon>Bacteria</taxon>
        <taxon>Pseudomonadati</taxon>
        <taxon>Pseudomonadota</taxon>
        <taxon>Alphaproteobacteria</taxon>
        <taxon>Hyphomicrobiales</taxon>
        <taxon>Rhizobiaceae</taxon>
        <taxon>Endobacterium</taxon>
    </lineage>
</organism>
<dbReference type="RefSeq" id="WP_153356224.1">
    <property type="nucleotide sequence ID" value="NZ_WIXI01000047.1"/>
</dbReference>
<reference evidence="1 2" key="1">
    <citation type="submission" date="2019-11" db="EMBL/GenBank/DDBJ databases">
        <title>Genome analysis of Rhizobacterium cereale a novel genus and species isolated from maize roots in North Spain.</title>
        <authorList>
            <person name="Menendez E."/>
            <person name="Flores-Felix J.D."/>
            <person name="Ramirez-Bahena M.-H."/>
            <person name="Igual J.M."/>
            <person name="Garcia-Fraile P."/>
            <person name="Peix A."/>
            <person name="Velazquez E."/>
        </authorList>
    </citation>
    <scope>NUCLEOTIDE SEQUENCE [LARGE SCALE GENOMIC DNA]</scope>
    <source>
        <strain evidence="1 2">RZME27</strain>
    </source>
</reference>
<proteinExistence type="predicted"/>
<sequence>MNVMTQQPEITAHEIRTSLIARAEAFRKATKTSFSAMSIAAVNDSKFLSRVENPELGFNIKTYQRMVEWLNEAEQKHQTEQVSA</sequence>
<name>A0A6A8AAJ4_9HYPH</name>
<dbReference type="EMBL" id="WIXI01000047">
    <property type="protein sequence ID" value="MQY48222.1"/>
    <property type="molecule type" value="Genomic_DNA"/>
</dbReference>
<keyword evidence="2" id="KW-1185">Reference proteome</keyword>
<evidence type="ECO:0000313" key="2">
    <source>
        <dbReference type="Proteomes" id="UP000435138"/>
    </source>
</evidence>
<accession>A0A6A8AAJ4</accession>